<reference evidence="3" key="2">
    <citation type="submission" date="2017-02" db="EMBL/GenBank/DDBJ databases">
        <title>Sunflower complete genome.</title>
        <authorList>
            <person name="Langlade N."/>
            <person name="Munos S."/>
        </authorList>
    </citation>
    <scope>NUCLEOTIDE SEQUENCE [LARGE SCALE GENOMIC DNA]</scope>
    <source>
        <tissue evidence="3">Leaves</tissue>
    </source>
</reference>
<keyword evidence="1 3" id="KW-0808">Transferase</keyword>
<dbReference type="CDD" id="cd03784">
    <property type="entry name" value="GT1_Gtf-like"/>
    <property type="match status" value="1"/>
</dbReference>
<dbReference type="Pfam" id="PF00201">
    <property type="entry name" value="UDPGT"/>
    <property type="match status" value="1"/>
</dbReference>
<keyword evidence="4" id="KW-1185">Reference proteome</keyword>
<sequence>MVCTPKIRSLFPLDRIAKCLLLTTTYELEADAIDEIVNNTFIPVYVLGPNIPYFRIRTSFPSSKSSYYSWLESKPPRSVLYVSLGSLVRVENNQIAEILAGLKQSGVAFMWAAGGEALRLSGDYGSDGLVVERCDRLRVLSHSSVGGFISHCGWNSTKESLFSGVPLLTFPTRGDQAFNGKRVCEDWKVGRRLKTCNAFVSRDVVKDVVREFMGLEGDLRACLMEHVKRVEGICRESVVEGGQVEKEIDSFMRDSETNWLMSSSNLGLTGSCGETFRILIQFDNKSVYTIYISILKTNIELQYLLLTSLEVLLHPRTHQLISKI</sequence>
<reference evidence="2" key="3">
    <citation type="submission" date="2020-06" db="EMBL/GenBank/DDBJ databases">
        <title>Helianthus annuus Genome sequencing and assembly Release 2.</title>
        <authorList>
            <person name="Gouzy J."/>
            <person name="Langlade N."/>
            <person name="Munos S."/>
        </authorList>
    </citation>
    <scope>NUCLEOTIDE SEQUENCE</scope>
    <source>
        <tissue evidence="2">Leaves</tissue>
    </source>
</reference>
<evidence type="ECO:0000313" key="3">
    <source>
        <dbReference type="EMBL" id="OTG02908.1"/>
    </source>
</evidence>
<proteinExistence type="predicted"/>
<dbReference type="InterPro" id="IPR002213">
    <property type="entry name" value="UDP_glucos_trans"/>
</dbReference>
<dbReference type="AlphaFoldDB" id="A0A251SVP4"/>
<gene>
    <name evidence="3" type="ORF">HannXRQ_Chr13g0418231</name>
    <name evidence="2" type="ORF">HanXRQr2_Chr13g0607261</name>
</gene>
<dbReference type="Proteomes" id="UP000215914">
    <property type="component" value="Chromosome 13"/>
</dbReference>
<dbReference type="EMBL" id="CM007902">
    <property type="protein sequence ID" value="OTG02908.1"/>
    <property type="molecule type" value="Genomic_DNA"/>
</dbReference>
<name>A0A251SVP4_HELAN</name>
<evidence type="ECO:0000313" key="4">
    <source>
        <dbReference type="Proteomes" id="UP000215914"/>
    </source>
</evidence>
<dbReference type="GO" id="GO:0035251">
    <property type="term" value="F:UDP-glucosyltransferase activity"/>
    <property type="evidence" value="ECO:0000318"/>
    <property type="project" value="GO_Central"/>
</dbReference>
<accession>A0A251SVP4</accession>
<dbReference type="SUPFAM" id="SSF53756">
    <property type="entry name" value="UDP-Glycosyltransferase/glycogen phosphorylase"/>
    <property type="match status" value="1"/>
</dbReference>
<dbReference type="Gramene" id="mRNA:HanXRQr2_Chr13g0607261">
    <property type="protein sequence ID" value="CDS:HanXRQr2_Chr13g0607261.1"/>
    <property type="gene ID" value="HanXRQr2_Chr13g0607261"/>
</dbReference>
<dbReference type="PANTHER" id="PTHR48045">
    <property type="entry name" value="UDP-GLYCOSYLTRANSFERASE 72B1"/>
    <property type="match status" value="1"/>
</dbReference>
<organism evidence="3 4">
    <name type="scientific">Helianthus annuus</name>
    <name type="common">Common sunflower</name>
    <dbReference type="NCBI Taxonomy" id="4232"/>
    <lineage>
        <taxon>Eukaryota</taxon>
        <taxon>Viridiplantae</taxon>
        <taxon>Streptophyta</taxon>
        <taxon>Embryophyta</taxon>
        <taxon>Tracheophyta</taxon>
        <taxon>Spermatophyta</taxon>
        <taxon>Magnoliopsida</taxon>
        <taxon>eudicotyledons</taxon>
        <taxon>Gunneridae</taxon>
        <taxon>Pentapetalae</taxon>
        <taxon>asterids</taxon>
        <taxon>campanulids</taxon>
        <taxon>Asterales</taxon>
        <taxon>Asteraceae</taxon>
        <taxon>Asteroideae</taxon>
        <taxon>Heliantheae alliance</taxon>
        <taxon>Heliantheae</taxon>
        <taxon>Helianthus</taxon>
    </lineage>
</organism>
<dbReference type="OMA" id="YFRIRTS"/>
<reference evidence="2 4" key="1">
    <citation type="journal article" date="2017" name="Nature">
        <title>The sunflower genome provides insights into oil metabolism, flowering and Asterid evolution.</title>
        <authorList>
            <person name="Badouin H."/>
            <person name="Gouzy J."/>
            <person name="Grassa C.J."/>
            <person name="Murat F."/>
            <person name="Staton S.E."/>
            <person name="Cottret L."/>
            <person name="Lelandais-Briere C."/>
            <person name="Owens G.L."/>
            <person name="Carrere S."/>
            <person name="Mayjonade B."/>
            <person name="Legrand L."/>
            <person name="Gill N."/>
            <person name="Kane N.C."/>
            <person name="Bowers J.E."/>
            <person name="Hubner S."/>
            <person name="Bellec A."/>
            <person name="Berard A."/>
            <person name="Berges H."/>
            <person name="Blanchet N."/>
            <person name="Boniface M.C."/>
            <person name="Brunel D."/>
            <person name="Catrice O."/>
            <person name="Chaidir N."/>
            <person name="Claudel C."/>
            <person name="Donnadieu C."/>
            <person name="Faraut T."/>
            <person name="Fievet G."/>
            <person name="Helmstetter N."/>
            <person name="King M."/>
            <person name="Knapp S.J."/>
            <person name="Lai Z."/>
            <person name="Le Paslier M.C."/>
            <person name="Lippi Y."/>
            <person name="Lorenzon L."/>
            <person name="Mandel J.R."/>
            <person name="Marage G."/>
            <person name="Marchand G."/>
            <person name="Marquand E."/>
            <person name="Bret-Mestries E."/>
            <person name="Morien E."/>
            <person name="Nambeesan S."/>
            <person name="Nguyen T."/>
            <person name="Pegot-Espagnet P."/>
            <person name="Pouilly N."/>
            <person name="Raftis F."/>
            <person name="Sallet E."/>
            <person name="Schiex T."/>
            <person name="Thomas J."/>
            <person name="Vandecasteele C."/>
            <person name="Vares D."/>
            <person name="Vear F."/>
            <person name="Vautrin S."/>
            <person name="Crespi M."/>
            <person name="Mangin B."/>
            <person name="Burke J.M."/>
            <person name="Salse J."/>
            <person name="Munos S."/>
            <person name="Vincourt P."/>
            <person name="Rieseberg L.H."/>
            <person name="Langlade N.B."/>
        </authorList>
    </citation>
    <scope>NUCLEOTIDE SEQUENCE [LARGE SCALE GENOMIC DNA]</scope>
    <source>
        <strain evidence="4">cv. SF193</strain>
        <tissue evidence="2">Leaves</tissue>
    </source>
</reference>
<evidence type="ECO:0000256" key="1">
    <source>
        <dbReference type="ARBA" id="ARBA00022679"/>
    </source>
</evidence>
<dbReference type="InParanoid" id="A0A251SVP4"/>
<dbReference type="PANTHER" id="PTHR48045:SF22">
    <property type="entry name" value="UDP-GLUCURONOSYL_UDP-GLUCOSYLTRANSFERASE"/>
    <property type="match status" value="1"/>
</dbReference>
<evidence type="ECO:0000313" key="2">
    <source>
        <dbReference type="EMBL" id="KAF5775011.1"/>
    </source>
</evidence>
<dbReference type="EMBL" id="MNCJ02000328">
    <property type="protein sequence ID" value="KAF5775011.1"/>
    <property type="molecule type" value="Genomic_DNA"/>
</dbReference>
<dbReference type="Gene3D" id="3.40.50.2000">
    <property type="entry name" value="Glycogen Phosphorylase B"/>
    <property type="match status" value="2"/>
</dbReference>
<protein>
    <submittedName>
        <fullName evidence="2 3">UDP-glucuronosyl/UDP-glucosyltransferase</fullName>
    </submittedName>
</protein>